<accession>J5KIY0</accession>
<evidence type="ECO:0000313" key="1">
    <source>
        <dbReference type="EMBL" id="EJP73993.1"/>
    </source>
</evidence>
<proteinExistence type="predicted"/>
<reference evidence="1 2" key="1">
    <citation type="journal article" date="2012" name="ISME J.">
        <title>Genomic insights to SAR86, an abundant and uncultivated marine bacterial lineage.</title>
        <authorList>
            <person name="Dupont C.L."/>
            <person name="Rusch D.B."/>
            <person name="Yooseph S."/>
            <person name="Lombardo M.J."/>
            <person name="Richter R.A."/>
            <person name="Valas R."/>
            <person name="Novotny M."/>
            <person name="Yee-Greenbaum J."/>
            <person name="Selengut J.D."/>
            <person name="Haft D.H."/>
            <person name="Halpern A.L."/>
            <person name="Lasken R.S."/>
            <person name="Nealson K."/>
            <person name="Friedman R."/>
            <person name="Venter J.C."/>
        </authorList>
    </citation>
    <scope>NUCLEOTIDE SEQUENCE [LARGE SCALE GENOMIC DNA]</scope>
</reference>
<protein>
    <submittedName>
        <fullName evidence="1">Uncharacterized protein</fullName>
    </submittedName>
</protein>
<dbReference type="Proteomes" id="UP000010116">
    <property type="component" value="Unassembled WGS sequence"/>
</dbReference>
<dbReference type="AlphaFoldDB" id="J5KIY0"/>
<dbReference type="EMBL" id="JH611164">
    <property type="protein sequence ID" value="EJP73993.1"/>
    <property type="molecule type" value="Genomic_DNA"/>
</dbReference>
<evidence type="ECO:0000313" key="2">
    <source>
        <dbReference type="Proteomes" id="UP000010116"/>
    </source>
</evidence>
<gene>
    <name evidence="1" type="ORF">NT02SARS_0468</name>
</gene>
<sequence length="71" mass="8262">MSFNHYNALSKKNNISMNTQLLENLEVLKKGLVLLSEDRKVVLPHHKSFEHVEHLRAVVNESIELLKNEQI</sequence>
<organism evidence="1 2">
    <name type="scientific">SAR86 cluster bacterium SAR86B</name>
    <dbReference type="NCBI Taxonomy" id="1123867"/>
    <lineage>
        <taxon>Bacteria</taxon>
        <taxon>Pseudomonadati</taxon>
        <taxon>Pseudomonadota</taxon>
        <taxon>Gammaproteobacteria</taxon>
        <taxon>SAR86 cluster</taxon>
    </lineage>
</organism>
<name>J5KIY0_9GAMM</name>
<dbReference type="HOGENOM" id="CLU_202616_0_0_6"/>